<dbReference type="InParanoid" id="A0A2P5EC00"/>
<organism evidence="1 2">
    <name type="scientific">Trema orientale</name>
    <name type="common">Charcoal tree</name>
    <name type="synonym">Celtis orientalis</name>
    <dbReference type="NCBI Taxonomy" id="63057"/>
    <lineage>
        <taxon>Eukaryota</taxon>
        <taxon>Viridiplantae</taxon>
        <taxon>Streptophyta</taxon>
        <taxon>Embryophyta</taxon>
        <taxon>Tracheophyta</taxon>
        <taxon>Spermatophyta</taxon>
        <taxon>Magnoliopsida</taxon>
        <taxon>eudicotyledons</taxon>
        <taxon>Gunneridae</taxon>
        <taxon>Pentapetalae</taxon>
        <taxon>rosids</taxon>
        <taxon>fabids</taxon>
        <taxon>Rosales</taxon>
        <taxon>Cannabaceae</taxon>
        <taxon>Trema</taxon>
    </lineage>
</organism>
<sequence length="165" mass="18825">MCYETFYEVVDLILELIFQDTGLVLAYDTAKYVVSLLIGIGFRENLPQPITHLSIVLLHQPLEGPLAFNSHLQPTTVSFCASTVTPLPHSSEFQMSWFVCSSKFPMLETIQSTMYYSQAHRRKVVDHMQNIYCNILLGSGQVALCNLLDTELKQGNIYIYTYIYI</sequence>
<dbReference type="OrthoDB" id="10403944at2759"/>
<dbReference type="Proteomes" id="UP000237000">
    <property type="component" value="Unassembled WGS sequence"/>
</dbReference>
<protein>
    <submittedName>
        <fullName evidence="1">Uncharacterized protein</fullName>
    </submittedName>
</protein>
<dbReference type="EMBL" id="JXTC01000184">
    <property type="protein sequence ID" value="PON83069.1"/>
    <property type="molecule type" value="Genomic_DNA"/>
</dbReference>
<comment type="caution">
    <text evidence="1">The sequence shown here is derived from an EMBL/GenBank/DDBJ whole genome shotgun (WGS) entry which is preliminary data.</text>
</comment>
<gene>
    <name evidence="1" type="ORF">TorRG33x02_211780</name>
</gene>
<evidence type="ECO:0000313" key="1">
    <source>
        <dbReference type="EMBL" id="PON83069.1"/>
    </source>
</evidence>
<dbReference type="AlphaFoldDB" id="A0A2P5EC00"/>
<evidence type="ECO:0000313" key="2">
    <source>
        <dbReference type="Proteomes" id="UP000237000"/>
    </source>
</evidence>
<name>A0A2P5EC00_TREOI</name>
<accession>A0A2P5EC00</accession>
<keyword evidence="2" id="KW-1185">Reference proteome</keyword>
<reference evidence="2" key="1">
    <citation type="submission" date="2016-06" db="EMBL/GenBank/DDBJ databases">
        <title>Parallel loss of symbiosis genes in relatives of nitrogen-fixing non-legume Parasponia.</title>
        <authorList>
            <person name="Van Velzen R."/>
            <person name="Holmer R."/>
            <person name="Bu F."/>
            <person name="Rutten L."/>
            <person name="Van Zeijl A."/>
            <person name="Liu W."/>
            <person name="Santuari L."/>
            <person name="Cao Q."/>
            <person name="Sharma T."/>
            <person name="Shen D."/>
            <person name="Roswanjaya Y."/>
            <person name="Wardhani T."/>
            <person name="Kalhor M.S."/>
            <person name="Jansen J."/>
            <person name="Van den Hoogen J."/>
            <person name="Gungor B."/>
            <person name="Hartog M."/>
            <person name="Hontelez J."/>
            <person name="Verver J."/>
            <person name="Yang W.-C."/>
            <person name="Schijlen E."/>
            <person name="Repin R."/>
            <person name="Schilthuizen M."/>
            <person name="Schranz E."/>
            <person name="Heidstra R."/>
            <person name="Miyata K."/>
            <person name="Fedorova E."/>
            <person name="Kohlen W."/>
            <person name="Bisseling T."/>
            <person name="Smit S."/>
            <person name="Geurts R."/>
        </authorList>
    </citation>
    <scope>NUCLEOTIDE SEQUENCE [LARGE SCALE GENOMIC DNA]</scope>
    <source>
        <strain evidence="2">cv. RG33-2</strain>
    </source>
</reference>
<proteinExistence type="predicted"/>